<organism evidence="2 3">
    <name type="scientific">Paenibacillus foliorum</name>
    <dbReference type="NCBI Taxonomy" id="2654974"/>
    <lineage>
        <taxon>Bacteria</taxon>
        <taxon>Bacillati</taxon>
        <taxon>Bacillota</taxon>
        <taxon>Bacilli</taxon>
        <taxon>Bacillales</taxon>
        <taxon>Paenibacillaceae</taxon>
        <taxon>Paenibacillus</taxon>
    </lineage>
</organism>
<evidence type="ECO:0000313" key="2">
    <source>
        <dbReference type="EMBL" id="NOU93274.1"/>
    </source>
</evidence>
<feature type="transmembrane region" description="Helical" evidence="1">
    <location>
        <begin position="123"/>
        <end position="144"/>
    </location>
</feature>
<evidence type="ECO:0000313" key="3">
    <source>
        <dbReference type="Proteomes" id="UP000641588"/>
    </source>
</evidence>
<accession>A0A972GM56</accession>
<keyword evidence="1" id="KW-1133">Transmembrane helix</keyword>
<reference evidence="2" key="1">
    <citation type="submission" date="2019-10" db="EMBL/GenBank/DDBJ databases">
        <title>Description of Paenibacillus glebae sp. nov.</title>
        <authorList>
            <person name="Carlier A."/>
            <person name="Qi S."/>
        </authorList>
    </citation>
    <scope>NUCLEOTIDE SEQUENCE</scope>
    <source>
        <strain evidence="2">LMG 31456</strain>
    </source>
</reference>
<keyword evidence="3" id="KW-1185">Reference proteome</keyword>
<dbReference type="Proteomes" id="UP000641588">
    <property type="component" value="Unassembled WGS sequence"/>
</dbReference>
<feature type="transmembrane region" description="Helical" evidence="1">
    <location>
        <begin position="20"/>
        <end position="39"/>
    </location>
</feature>
<dbReference type="AlphaFoldDB" id="A0A972GM56"/>
<keyword evidence="1" id="KW-0472">Membrane</keyword>
<protein>
    <submittedName>
        <fullName evidence="2">Uncharacterized protein</fullName>
    </submittedName>
</protein>
<feature type="transmembrane region" description="Helical" evidence="1">
    <location>
        <begin position="51"/>
        <end position="72"/>
    </location>
</feature>
<proteinExistence type="predicted"/>
<sequence>MGEPSDTPAPPNRSRGQLEASFAYGSMLALRCCGVGSATTLSEIFANIKTIILLAFLVAGLMFEEKAIIYFSLHDEYGGLLAEFITWLTGFLLFIGLIQSLIKVDINRNKNQQIIYKPLTKYFLTEFIPIGTIYLIVLLIYQIGLAITEEYKNF</sequence>
<dbReference type="EMBL" id="WHOD01000045">
    <property type="protein sequence ID" value="NOU93274.1"/>
    <property type="molecule type" value="Genomic_DNA"/>
</dbReference>
<feature type="transmembrane region" description="Helical" evidence="1">
    <location>
        <begin position="84"/>
        <end position="102"/>
    </location>
</feature>
<keyword evidence="1" id="KW-0812">Transmembrane</keyword>
<name>A0A972GM56_9BACL</name>
<dbReference type="RefSeq" id="WP_171651476.1">
    <property type="nucleotide sequence ID" value="NZ_WHOD01000045.1"/>
</dbReference>
<evidence type="ECO:0000256" key="1">
    <source>
        <dbReference type="SAM" id="Phobius"/>
    </source>
</evidence>
<comment type="caution">
    <text evidence="2">The sequence shown here is derived from an EMBL/GenBank/DDBJ whole genome shotgun (WGS) entry which is preliminary data.</text>
</comment>
<gene>
    <name evidence="2" type="ORF">GC093_08590</name>
</gene>